<keyword evidence="1" id="KW-1133">Transmembrane helix</keyword>
<evidence type="ECO:0000256" key="1">
    <source>
        <dbReference type="SAM" id="Phobius"/>
    </source>
</evidence>
<name>A0A2A5IVQ7_BACPU</name>
<dbReference type="InterPro" id="IPR058247">
    <property type="entry name" value="DUF1453"/>
</dbReference>
<keyword evidence="1" id="KW-0812">Transmembrane</keyword>
<feature type="transmembrane region" description="Helical" evidence="1">
    <location>
        <begin position="141"/>
        <end position="159"/>
    </location>
</feature>
<feature type="transmembrane region" description="Helical" evidence="1">
    <location>
        <begin position="61"/>
        <end position="80"/>
    </location>
</feature>
<proteinExistence type="predicted"/>
<feature type="transmembrane region" description="Helical" evidence="1">
    <location>
        <begin position="92"/>
        <end position="114"/>
    </location>
</feature>
<organism evidence="2 3">
    <name type="scientific">Bacillus pumilus</name>
    <name type="common">Bacillus mesentericus</name>
    <dbReference type="NCBI Taxonomy" id="1408"/>
    <lineage>
        <taxon>Bacteria</taxon>
        <taxon>Bacillati</taxon>
        <taxon>Bacillota</taxon>
        <taxon>Bacilli</taxon>
        <taxon>Bacillales</taxon>
        <taxon>Bacillaceae</taxon>
        <taxon>Bacillus</taxon>
    </lineage>
</organism>
<accession>A0A2A5IVQ7</accession>
<comment type="caution">
    <text evidence="2">The sequence shown here is derived from an EMBL/GenBank/DDBJ whole genome shotgun (WGS) entry which is preliminary data.</text>
</comment>
<keyword evidence="1" id="KW-0472">Membrane</keyword>
<dbReference type="Proteomes" id="UP000228754">
    <property type="component" value="Unassembled WGS sequence"/>
</dbReference>
<dbReference type="OrthoDB" id="2611876at2"/>
<dbReference type="EMBL" id="NKHG01000067">
    <property type="protein sequence ID" value="PCK21206.1"/>
    <property type="molecule type" value="Genomic_DNA"/>
</dbReference>
<evidence type="ECO:0000313" key="3">
    <source>
        <dbReference type="Proteomes" id="UP000228754"/>
    </source>
</evidence>
<sequence length="174" mass="20595">MTHHVWQLFIVGIIILTWIIIRMNRMRRYQLVRPVNLFMRMYVFGFTALILLLEGWQNHSIFIYATIGMIFGSSLAVHAYQTIRMKVENGRLYVKTSKWIESFILCLFLSRLAFKLVELTKHPITKIEVVELYQHIVSDDALTMLSFFLLAAYYIVFSYQMMKASKRSTHVHHA</sequence>
<reference evidence="2 3" key="1">
    <citation type="submission" date="2017-06" db="EMBL/GenBank/DDBJ databases">
        <title>Draft Genome Sequence of Bacillus sp Strain 36R Isolated from saline sediment at Atanasia, Sonora, Mexico.</title>
        <authorList>
            <person name="Sanchez Diaz R."/>
            <person name="Quiroz Macias M.E."/>
            <person name="Ibarra Gamez J.C."/>
            <person name="Enciso Ibarra J."/>
            <person name="Gomez Gil B."/>
            <person name="Galaviz Silva L."/>
        </authorList>
    </citation>
    <scope>NUCLEOTIDE SEQUENCE [LARGE SCALE GENOMIC DNA]</scope>
    <source>
        <strain evidence="2 3">36R_ATNSAL</strain>
    </source>
</reference>
<dbReference type="Pfam" id="PF07301">
    <property type="entry name" value="DUF1453"/>
    <property type="match status" value="1"/>
</dbReference>
<feature type="transmembrane region" description="Helical" evidence="1">
    <location>
        <begin position="6"/>
        <end position="25"/>
    </location>
</feature>
<dbReference type="AlphaFoldDB" id="A0A2A5IVQ7"/>
<gene>
    <name evidence="2" type="ORF">CEY02_09390</name>
</gene>
<feature type="transmembrane region" description="Helical" evidence="1">
    <location>
        <begin position="37"/>
        <end position="55"/>
    </location>
</feature>
<protein>
    <submittedName>
        <fullName evidence="2">Mother cell-specific membrane sporulation protein</fullName>
    </submittedName>
</protein>
<evidence type="ECO:0000313" key="2">
    <source>
        <dbReference type="EMBL" id="PCK21206.1"/>
    </source>
</evidence>